<dbReference type="InterPro" id="IPR011112">
    <property type="entry name" value="Rho-like_N"/>
</dbReference>
<dbReference type="Proteomes" id="UP001519306">
    <property type="component" value="Unassembled WGS sequence"/>
</dbReference>
<dbReference type="EC" id="3.6.4.-" evidence="9 10"/>
<feature type="binding site" evidence="9">
    <location>
        <position position="350"/>
    </location>
    <ligand>
        <name>ATP</name>
        <dbReference type="ChEBI" id="CHEBI:30616"/>
    </ligand>
</feature>
<feature type="binding site" evidence="9">
    <location>
        <begin position="307"/>
        <end position="312"/>
    </location>
    <ligand>
        <name>ATP</name>
        <dbReference type="ChEBI" id="CHEBI:30616"/>
    </ligand>
</feature>
<keyword evidence="5 9" id="KW-0067">ATP-binding</keyword>
<dbReference type="SUPFAM" id="SSF52540">
    <property type="entry name" value="P-loop containing nucleoside triphosphate hydrolases"/>
    <property type="match status" value="1"/>
</dbReference>
<dbReference type="Gene3D" id="1.10.720.10">
    <property type="match status" value="1"/>
</dbReference>
<dbReference type="NCBIfam" id="NF006886">
    <property type="entry name" value="PRK09376.1"/>
    <property type="match status" value="1"/>
</dbReference>
<evidence type="ECO:0000256" key="7">
    <source>
        <dbReference type="ARBA" id="ARBA00023015"/>
    </source>
</evidence>
<dbReference type="SUPFAM" id="SSF68912">
    <property type="entry name" value="Rho N-terminal domain-like"/>
    <property type="match status" value="2"/>
</dbReference>
<keyword evidence="8 9" id="KW-0804">Transcription</keyword>
<comment type="function">
    <text evidence="9">Facilitates transcription termination by a mechanism that involves Rho binding to the nascent RNA, activation of Rho's RNA-dependent ATPase activity, and release of the mRNA from the DNA template.</text>
</comment>
<evidence type="ECO:0000313" key="14">
    <source>
        <dbReference type="Proteomes" id="UP001519306"/>
    </source>
</evidence>
<keyword evidence="1 9" id="KW-0806">Transcription termination</keyword>
<dbReference type="InterPro" id="IPR012340">
    <property type="entry name" value="NA-bd_OB-fold"/>
</dbReference>
<sequence>MNNKDNNPKIENSDVLISKSINDLKNIALSMGLKDHTSLNRGDYYNYIVNGVVPIVSTYTEEELLKFTMSELRDIADSLNIKSNYKYKKNELIEEILKTQENLDENSNELNLNKKNISELREIANILNIKKSYDYKKSELIEKILENNTENISYDEMLNEVEEEKINPSEDVNINDLSDNATEVLENMEDINYVSGILDLHQDGYGFLRVENYLPGEGDIYVSPSQIRRFRLKTGDKVLGVNRPSNPGENYNGLLYIKSVNGMAPDNAIRRPYFDNLTPIYPKQKLILEKDTNDFATRMIDLISPIGKGQRGLIVSQPKSGKTTLLKKIAKSISENYPEVELIVLLIDERPEEVTDMKRSVHGDVVYSTFDEQPKNHTRVAEMVIERAKRLVEQKKDVVILLDSLTRLTRAYNLITPSSGKTLSGGLDPLSLHKPKRFFGAARNIEEGGSLTILATALIETGSRMDDVIFEEFKGTGNMEVHLDRKLSERRIFPAIDIYKSGTRKEEDLLNTEELEFAWTIRRIMSSESTQDVTEYLLDSLTKFDKNSDLVHAMLKELKNKNNW</sequence>
<evidence type="ECO:0000256" key="8">
    <source>
        <dbReference type="ARBA" id="ARBA00023163"/>
    </source>
</evidence>
<dbReference type="InterPro" id="IPR027417">
    <property type="entry name" value="P-loop_NTPase"/>
</dbReference>
<comment type="caution">
    <text evidence="9">Lacks conserved residue(s) required for the propagation of feature annotation.</text>
</comment>
<accession>A0ABS4KDU3</accession>
<dbReference type="CDD" id="cd04459">
    <property type="entry name" value="Rho_CSD"/>
    <property type="match status" value="1"/>
</dbReference>
<evidence type="ECO:0000256" key="3">
    <source>
        <dbReference type="ARBA" id="ARBA00022801"/>
    </source>
</evidence>
<keyword evidence="2 9" id="KW-0547">Nucleotide-binding</keyword>
<dbReference type="SMART" id="SM00357">
    <property type="entry name" value="CSP"/>
    <property type="match status" value="1"/>
</dbReference>
<dbReference type="PANTHER" id="PTHR46425">
    <property type="entry name" value="TRANSCRIPTION TERMINATION FACTOR RHO"/>
    <property type="match status" value="1"/>
</dbReference>
<dbReference type="HAMAP" id="MF_01884">
    <property type="entry name" value="Rho"/>
    <property type="match status" value="1"/>
</dbReference>
<evidence type="ECO:0000256" key="9">
    <source>
        <dbReference type="HAMAP-Rule" id="MF_01884"/>
    </source>
</evidence>
<dbReference type="Pfam" id="PF00006">
    <property type="entry name" value="ATP-synt_ab"/>
    <property type="match status" value="1"/>
</dbReference>
<evidence type="ECO:0000256" key="5">
    <source>
        <dbReference type="ARBA" id="ARBA00022840"/>
    </source>
</evidence>
<dbReference type="InterPro" id="IPR041703">
    <property type="entry name" value="Rho_factor_ATP-bd"/>
</dbReference>
<evidence type="ECO:0000256" key="4">
    <source>
        <dbReference type="ARBA" id="ARBA00022806"/>
    </source>
</evidence>
<evidence type="ECO:0000313" key="13">
    <source>
        <dbReference type="EMBL" id="MBP2025930.1"/>
    </source>
</evidence>
<dbReference type="SUPFAM" id="SSF50249">
    <property type="entry name" value="Nucleic acid-binding proteins"/>
    <property type="match status" value="1"/>
</dbReference>
<dbReference type="InterPro" id="IPR000194">
    <property type="entry name" value="ATPase_F1/V1/A1_a/bsu_nucl-bd"/>
</dbReference>
<dbReference type="Pfam" id="PF07498">
    <property type="entry name" value="Rho_N"/>
    <property type="match status" value="2"/>
</dbReference>
<reference evidence="13 14" key="1">
    <citation type="submission" date="2021-03" db="EMBL/GenBank/DDBJ databases">
        <title>Genomic Encyclopedia of Type Strains, Phase IV (KMG-IV): sequencing the most valuable type-strain genomes for metagenomic binning, comparative biology and taxonomic classification.</title>
        <authorList>
            <person name="Goeker M."/>
        </authorList>
    </citation>
    <scope>NUCLEOTIDE SEQUENCE [LARGE SCALE GENOMIC DNA]</scope>
    <source>
        <strain evidence="13 14">DSM 27563</strain>
    </source>
</reference>
<name>A0ABS4KDU3_9FIRM</name>
<keyword evidence="7 9" id="KW-0805">Transcription regulation</keyword>
<dbReference type="Pfam" id="PF07497">
    <property type="entry name" value="Rho_RNA_bind"/>
    <property type="match status" value="1"/>
</dbReference>
<feature type="binding site" evidence="9">
    <location>
        <begin position="319"/>
        <end position="324"/>
    </location>
    <ligand>
        <name>ATP</name>
        <dbReference type="ChEBI" id="CHEBI:30616"/>
    </ligand>
</feature>
<keyword evidence="6 9" id="KW-0694">RNA-binding</keyword>
<keyword evidence="14" id="KW-1185">Reference proteome</keyword>
<comment type="similarity">
    <text evidence="9 11">Belongs to the Rho family.</text>
</comment>
<protein>
    <recommendedName>
        <fullName evidence="9 10">Transcription termination factor Rho</fullName>
        <ecNumber evidence="9 10">3.6.4.-</ecNumber>
    </recommendedName>
    <alternativeName>
        <fullName evidence="9">ATP-dependent helicase Rho</fullName>
    </alternativeName>
</protein>
<dbReference type="EMBL" id="JAGGLJ010000015">
    <property type="protein sequence ID" value="MBP2025930.1"/>
    <property type="molecule type" value="Genomic_DNA"/>
</dbReference>
<dbReference type="InterPro" id="IPR011113">
    <property type="entry name" value="Rho_RNA-bd"/>
</dbReference>
<organism evidence="13 14">
    <name type="scientific">Peptoniphilus stercorisuis</name>
    <dbReference type="NCBI Taxonomy" id="1436965"/>
    <lineage>
        <taxon>Bacteria</taxon>
        <taxon>Bacillati</taxon>
        <taxon>Bacillota</taxon>
        <taxon>Tissierellia</taxon>
        <taxon>Tissierellales</taxon>
        <taxon>Peptoniphilaceae</taxon>
        <taxon>Peptoniphilus</taxon>
    </lineage>
</organism>
<dbReference type="CDD" id="cd01128">
    <property type="entry name" value="rho_factor_C"/>
    <property type="match status" value="1"/>
</dbReference>
<keyword evidence="4 9" id="KW-0347">Helicase</keyword>
<comment type="subunit">
    <text evidence="9">Homohexamer. The homohexamer assembles into an open ring structure.</text>
</comment>
<dbReference type="PROSITE" id="PS51856">
    <property type="entry name" value="RHO_RNA_BD"/>
    <property type="match status" value="1"/>
</dbReference>
<dbReference type="SMART" id="SM00959">
    <property type="entry name" value="Rho_N"/>
    <property type="match status" value="2"/>
</dbReference>
<comment type="caution">
    <text evidence="13">The sequence shown here is derived from an EMBL/GenBank/DDBJ whole genome shotgun (WGS) entry which is preliminary data.</text>
</comment>
<dbReference type="Gene3D" id="2.40.50.140">
    <property type="entry name" value="Nucleic acid-binding proteins"/>
    <property type="match status" value="1"/>
</dbReference>
<proteinExistence type="inferred from homology"/>
<evidence type="ECO:0000256" key="11">
    <source>
        <dbReference type="PROSITE-ProRule" id="PRU01203"/>
    </source>
</evidence>
<evidence type="ECO:0000256" key="2">
    <source>
        <dbReference type="ARBA" id="ARBA00022741"/>
    </source>
</evidence>
<evidence type="ECO:0000256" key="6">
    <source>
        <dbReference type="ARBA" id="ARBA00022884"/>
    </source>
</evidence>
<evidence type="ECO:0000256" key="10">
    <source>
        <dbReference type="NCBIfam" id="TIGR00767"/>
    </source>
</evidence>
<gene>
    <name evidence="9" type="primary">rho</name>
    <name evidence="13" type="ORF">J2Z71_001481</name>
</gene>
<evidence type="ECO:0000259" key="12">
    <source>
        <dbReference type="PROSITE" id="PS51856"/>
    </source>
</evidence>
<keyword evidence="3 9" id="KW-0378">Hydrolase</keyword>
<dbReference type="NCBIfam" id="TIGR00767">
    <property type="entry name" value="rho"/>
    <property type="match status" value="1"/>
</dbReference>
<feature type="domain" description="Rho RNA-BD" evidence="12">
    <location>
        <begin position="191"/>
        <end position="264"/>
    </location>
</feature>
<dbReference type="SMART" id="SM00382">
    <property type="entry name" value="AAA"/>
    <property type="match status" value="1"/>
</dbReference>
<dbReference type="Gene3D" id="3.40.50.300">
    <property type="entry name" value="P-loop containing nucleotide triphosphate hydrolases"/>
    <property type="match status" value="1"/>
</dbReference>
<evidence type="ECO:0000256" key="1">
    <source>
        <dbReference type="ARBA" id="ARBA00022472"/>
    </source>
</evidence>
<dbReference type="RefSeq" id="WP_210061663.1">
    <property type="nucleotide sequence ID" value="NZ_JAGGLJ010000015.1"/>
</dbReference>
<dbReference type="InterPro" id="IPR036269">
    <property type="entry name" value="Rho_N_sf"/>
</dbReference>
<dbReference type="PANTHER" id="PTHR46425:SF1">
    <property type="entry name" value="TRANSCRIPTION TERMINATION FACTOR RHO"/>
    <property type="match status" value="1"/>
</dbReference>
<dbReference type="InterPro" id="IPR004665">
    <property type="entry name" value="Term_rho"/>
</dbReference>
<dbReference type="InterPro" id="IPR011129">
    <property type="entry name" value="CSD"/>
</dbReference>
<dbReference type="InterPro" id="IPR003593">
    <property type="entry name" value="AAA+_ATPase"/>
</dbReference>